<dbReference type="Proteomes" id="UP001597145">
    <property type="component" value="Unassembled WGS sequence"/>
</dbReference>
<evidence type="ECO:0008006" key="4">
    <source>
        <dbReference type="Google" id="ProtNLM"/>
    </source>
</evidence>
<sequence>MRSSHPHLEIESCSSGGLRVYLEILERTDRRAGQVPPTTAPRRRPLAALG</sequence>
<keyword evidence="3" id="KW-1185">Reference proteome</keyword>
<feature type="compositionally biased region" description="Basic residues" evidence="1">
    <location>
        <begin position="41"/>
        <end position="50"/>
    </location>
</feature>
<gene>
    <name evidence="2" type="ORF">ACFSCY_34210</name>
</gene>
<evidence type="ECO:0000256" key="1">
    <source>
        <dbReference type="SAM" id="MobiDB-lite"/>
    </source>
</evidence>
<reference evidence="3" key="1">
    <citation type="journal article" date="2019" name="Int. J. Syst. Evol. Microbiol.">
        <title>The Global Catalogue of Microorganisms (GCM) 10K type strain sequencing project: providing services to taxonomists for standard genome sequencing and annotation.</title>
        <authorList>
            <consortium name="The Broad Institute Genomics Platform"/>
            <consortium name="The Broad Institute Genome Sequencing Center for Infectious Disease"/>
            <person name="Wu L."/>
            <person name="Ma J."/>
        </authorList>
    </citation>
    <scope>NUCLEOTIDE SEQUENCE [LARGE SCALE GENOMIC DNA]</scope>
    <source>
        <strain evidence="3">JCM 12165</strain>
    </source>
</reference>
<name>A0ABW4FZI4_9PSEU</name>
<organism evidence="2 3">
    <name type="scientific">Pseudonocardia aurantiaca</name>
    <dbReference type="NCBI Taxonomy" id="75290"/>
    <lineage>
        <taxon>Bacteria</taxon>
        <taxon>Bacillati</taxon>
        <taxon>Actinomycetota</taxon>
        <taxon>Actinomycetes</taxon>
        <taxon>Pseudonocardiales</taxon>
        <taxon>Pseudonocardiaceae</taxon>
        <taxon>Pseudonocardia</taxon>
    </lineage>
</organism>
<feature type="region of interest" description="Disordered" evidence="1">
    <location>
        <begin position="29"/>
        <end position="50"/>
    </location>
</feature>
<dbReference type="InterPro" id="IPR013785">
    <property type="entry name" value="Aldolase_TIM"/>
</dbReference>
<dbReference type="EMBL" id="JBHUCP010000035">
    <property type="protein sequence ID" value="MFD1534487.1"/>
    <property type="molecule type" value="Genomic_DNA"/>
</dbReference>
<evidence type="ECO:0000313" key="2">
    <source>
        <dbReference type="EMBL" id="MFD1534487.1"/>
    </source>
</evidence>
<accession>A0ABW4FZI4</accession>
<protein>
    <recommendedName>
        <fullName evidence="4">Glycosyl hydrolase family 36 C-terminal domain-containing protein</fullName>
    </recommendedName>
</protein>
<evidence type="ECO:0000313" key="3">
    <source>
        <dbReference type="Proteomes" id="UP001597145"/>
    </source>
</evidence>
<dbReference type="Gene3D" id="3.20.20.70">
    <property type="entry name" value="Aldolase class I"/>
    <property type="match status" value="1"/>
</dbReference>
<proteinExistence type="predicted"/>
<dbReference type="RefSeq" id="WP_343976114.1">
    <property type="nucleotide sequence ID" value="NZ_BAAAJG010000008.1"/>
</dbReference>
<comment type="caution">
    <text evidence="2">The sequence shown here is derived from an EMBL/GenBank/DDBJ whole genome shotgun (WGS) entry which is preliminary data.</text>
</comment>